<dbReference type="RefSeq" id="WP_184730617.1">
    <property type="nucleotide sequence ID" value="NZ_JACHIW010000002.1"/>
</dbReference>
<proteinExistence type="predicted"/>
<evidence type="ECO:0008006" key="3">
    <source>
        <dbReference type="Google" id="ProtNLM"/>
    </source>
</evidence>
<dbReference type="AlphaFoldDB" id="A0A840QJ10"/>
<organism evidence="1 2">
    <name type="scientific">Saccharopolyspora phatthalungensis</name>
    <dbReference type="NCBI Taxonomy" id="664693"/>
    <lineage>
        <taxon>Bacteria</taxon>
        <taxon>Bacillati</taxon>
        <taxon>Actinomycetota</taxon>
        <taxon>Actinomycetes</taxon>
        <taxon>Pseudonocardiales</taxon>
        <taxon>Pseudonocardiaceae</taxon>
        <taxon>Saccharopolyspora</taxon>
    </lineage>
</organism>
<evidence type="ECO:0000313" key="2">
    <source>
        <dbReference type="Proteomes" id="UP000584374"/>
    </source>
</evidence>
<comment type="caution">
    <text evidence="1">The sequence shown here is derived from an EMBL/GenBank/DDBJ whole genome shotgun (WGS) entry which is preliminary data.</text>
</comment>
<name>A0A840QJ10_9PSEU</name>
<dbReference type="Proteomes" id="UP000584374">
    <property type="component" value="Unassembled WGS sequence"/>
</dbReference>
<keyword evidence="2" id="KW-1185">Reference proteome</keyword>
<gene>
    <name evidence="1" type="ORF">BJ970_006294</name>
</gene>
<sequence>MRLDLDLSRPPVLRLRAGDTEWHHALTKRHAEIFALLHSADPDGLSAKALSLALFGDAEHLVTVRAEVSRLRRLHGALVDTQPYRLADVVELTVHPAPGRPSEA</sequence>
<evidence type="ECO:0000313" key="1">
    <source>
        <dbReference type="EMBL" id="MBB5158695.1"/>
    </source>
</evidence>
<protein>
    <recommendedName>
        <fullName evidence="3">Transcriptional regulator</fullName>
    </recommendedName>
</protein>
<accession>A0A840QJ10</accession>
<dbReference type="EMBL" id="JACHIW010000002">
    <property type="protein sequence ID" value="MBB5158695.1"/>
    <property type="molecule type" value="Genomic_DNA"/>
</dbReference>
<reference evidence="1 2" key="1">
    <citation type="submission" date="2020-08" db="EMBL/GenBank/DDBJ databases">
        <title>Sequencing the genomes of 1000 actinobacteria strains.</title>
        <authorList>
            <person name="Klenk H.-P."/>
        </authorList>
    </citation>
    <scope>NUCLEOTIDE SEQUENCE [LARGE SCALE GENOMIC DNA]</scope>
    <source>
        <strain evidence="1 2">DSM 45584</strain>
    </source>
</reference>